<gene>
    <name evidence="2" type="ORF">TAPDE_003729</name>
</gene>
<name>R4XD14_TAPDE</name>
<feature type="region of interest" description="Disordered" evidence="1">
    <location>
        <begin position="319"/>
        <end position="428"/>
    </location>
</feature>
<dbReference type="SUPFAM" id="SSF89009">
    <property type="entry name" value="GAT-like domain"/>
    <property type="match status" value="1"/>
</dbReference>
<dbReference type="VEuPathDB" id="FungiDB:TAPDE_003729"/>
<feature type="compositionally biased region" description="Polar residues" evidence="1">
    <location>
        <begin position="255"/>
        <end position="267"/>
    </location>
</feature>
<comment type="caution">
    <text evidence="2">The sequence shown here is derived from an EMBL/GenBank/DDBJ whole genome shotgun (WGS) entry which is preliminary data.</text>
</comment>
<evidence type="ECO:0000256" key="1">
    <source>
        <dbReference type="SAM" id="MobiDB-lite"/>
    </source>
</evidence>
<sequence>MQKLKAKFGKKQEPSRLSSSLRDFIKGSGDEGLQSLPYILECCSSAAEYSLTSQVEVLDTIAKYYAQHDRLGRQLRCIDLLRYLSDQHDNELFNLLRQGHPILKTIDTNLKTTRAQSALQKGTRTLLDHLVRQPGVPDAIIELHAKHVHGFRSPHKPTIILSDQEVVADDIEAASAEAELLATLLTDSSPDKSLFKEVYTRMKNTRERLVRDIDTSTNEAQTVNLINSVENIDQVMLLYKEMHPKDPGATRRRSSTANSDSSESYTAPSRIEDERRPSTDSVKVQGKRNGKSKATSPAASPPQEYDFSLYKTVNATNLSRQTSEEGPSSVHYPSHYQDNFGDTGTQKHVRVSSPSPVLEDQPTTDLHRLGSNNPFAKPQPPEKHSLSPSNPFAAKTERSTSLSKNPFGPSTSSNSADYLRQPFDTLHI</sequence>
<evidence type="ECO:0000313" key="2">
    <source>
        <dbReference type="EMBL" id="CCG83498.1"/>
    </source>
</evidence>
<feature type="compositionally biased region" description="Polar residues" evidence="1">
    <location>
        <begin position="336"/>
        <end position="346"/>
    </location>
</feature>
<organism evidence="2 3">
    <name type="scientific">Taphrina deformans (strain PYCC 5710 / ATCC 11124 / CBS 356.35 / IMI 108563 / JCM 9778 / NBRC 8474)</name>
    <name type="common">Peach leaf curl fungus</name>
    <name type="synonym">Lalaria deformans</name>
    <dbReference type="NCBI Taxonomy" id="1097556"/>
    <lineage>
        <taxon>Eukaryota</taxon>
        <taxon>Fungi</taxon>
        <taxon>Dikarya</taxon>
        <taxon>Ascomycota</taxon>
        <taxon>Taphrinomycotina</taxon>
        <taxon>Taphrinomycetes</taxon>
        <taxon>Taphrinales</taxon>
        <taxon>Taphrinaceae</taxon>
        <taxon>Taphrina</taxon>
    </lineage>
</organism>
<dbReference type="Proteomes" id="UP000013776">
    <property type="component" value="Unassembled WGS sequence"/>
</dbReference>
<protein>
    <recommendedName>
        <fullName evidence="4">GAT domain-containing protein</fullName>
    </recommendedName>
</protein>
<evidence type="ECO:0000313" key="3">
    <source>
        <dbReference type="Proteomes" id="UP000013776"/>
    </source>
</evidence>
<dbReference type="EMBL" id="CAHR02000153">
    <property type="protein sequence ID" value="CCG83498.1"/>
    <property type="molecule type" value="Genomic_DNA"/>
</dbReference>
<proteinExistence type="predicted"/>
<evidence type="ECO:0008006" key="4">
    <source>
        <dbReference type="Google" id="ProtNLM"/>
    </source>
</evidence>
<feature type="compositionally biased region" description="Polar residues" evidence="1">
    <location>
        <begin position="399"/>
        <end position="416"/>
    </location>
</feature>
<reference evidence="2 3" key="1">
    <citation type="journal article" date="2013" name="MBio">
        <title>Genome sequencing of the plant pathogen Taphrina deformans, the causal agent of peach leaf curl.</title>
        <authorList>
            <person name="Cisse O.H."/>
            <person name="Almeida J.M.G.C.F."/>
            <person name="Fonseca A."/>
            <person name="Kumar A.A."/>
            <person name="Salojaervi J."/>
            <person name="Overmyer K."/>
            <person name="Hauser P.M."/>
            <person name="Pagni M."/>
        </authorList>
    </citation>
    <scope>NUCLEOTIDE SEQUENCE [LARGE SCALE GENOMIC DNA]</scope>
    <source>
        <strain evidence="3">PYCC 5710 / ATCC 11124 / CBS 356.35 / IMI 108563 / JCM 9778 / NBRC 8474</strain>
    </source>
</reference>
<feature type="region of interest" description="Disordered" evidence="1">
    <location>
        <begin position="243"/>
        <end position="306"/>
    </location>
</feature>
<accession>R4XD14</accession>
<dbReference type="OrthoDB" id="10663087at2759"/>
<keyword evidence="3" id="KW-1185">Reference proteome</keyword>
<dbReference type="AlphaFoldDB" id="R4XD14"/>